<evidence type="ECO:0000256" key="3">
    <source>
        <dbReference type="PIRSR" id="PIRSR607837-1"/>
    </source>
</evidence>
<dbReference type="InterPro" id="IPR007837">
    <property type="entry name" value="DinB"/>
</dbReference>
<dbReference type="InterPro" id="IPR034660">
    <property type="entry name" value="DinB/YfiT-like"/>
</dbReference>
<sequence>MYRQVDDFLKEWAVAVEGTLQVLQAVTDDKLGQSILEGHSTLGWLGWHLVETTGYFSHLAGLTVPMIGQDEPVPATAREIISAYEKAAVAVKGEVAKLSDVDLLTETGIASVATKGALLRFLIDHQTHHRGQMMVLLRQAGLPVPPVMGPTKEMQ</sequence>
<evidence type="ECO:0000256" key="1">
    <source>
        <dbReference type="ARBA" id="ARBA00008635"/>
    </source>
</evidence>
<evidence type="ECO:0000313" key="5">
    <source>
        <dbReference type="Proteomes" id="UP000030408"/>
    </source>
</evidence>
<dbReference type="Pfam" id="PF05163">
    <property type="entry name" value="DinB"/>
    <property type="match status" value="1"/>
</dbReference>
<dbReference type="Proteomes" id="UP000030408">
    <property type="component" value="Unassembled WGS sequence"/>
</dbReference>
<accession>A0A0A3I1H9</accession>
<evidence type="ECO:0000256" key="2">
    <source>
        <dbReference type="ARBA" id="ARBA00022723"/>
    </source>
</evidence>
<dbReference type="OrthoDB" id="119432at2"/>
<feature type="binding site" evidence="3">
    <location>
        <position position="129"/>
    </location>
    <ligand>
        <name>a divalent metal cation</name>
        <dbReference type="ChEBI" id="CHEBI:60240"/>
    </ligand>
</feature>
<keyword evidence="2 3" id="KW-0479">Metal-binding</keyword>
<dbReference type="AlphaFoldDB" id="A0A0A3I1H9"/>
<protein>
    <submittedName>
        <fullName evidence="4">Damage-inducible protein DinB</fullName>
    </submittedName>
</protein>
<gene>
    <name evidence="4" type="ORF">CD33_01000</name>
</gene>
<dbReference type="GO" id="GO:0046872">
    <property type="term" value="F:metal ion binding"/>
    <property type="evidence" value="ECO:0007669"/>
    <property type="project" value="UniProtKB-KW"/>
</dbReference>
<dbReference type="RefSeq" id="WP_036197267.1">
    <property type="nucleotide sequence ID" value="NZ_AVCY01000026.1"/>
</dbReference>
<name>A0A0A3I1H9_9BACL</name>
<comment type="similarity">
    <text evidence="1">Belongs to the DinB family.</text>
</comment>
<evidence type="ECO:0000313" key="4">
    <source>
        <dbReference type="EMBL" id="KGR78594.1"/>
    </source>
</evidence>
<dbReference type="SUPFAM" id="SSF109854">
    <property type="entry name" value="DinB/YfiT-like putative metalloenzymes"/>
    <property type="match status" value="1"/>
</dbReference>
<dbReference type="STRING" id="1384057.CD33_01000"/>
<feature type="binding site" evidence="3">
    <location>
        <position position="48"/>
    </location>
    <ligand>
        <name>a divalent metal cation</name>
        <dbReference type="ChEBI" id="CHEBI:60240"/>
    </ligand>
</feature>
<feature type="binding site" evidence="3">
    <location>
        <position position="125"/>
    </location>
    <ligand>
        <name>a divalent metal cation</name>
        <dbReference type="ChEBI" id="CHEBI:60240"/>
    </ligand>
</feature>
<dbReference type="eggNOG" id="COG2318">
    <property type="taxonomic scope" value="Bacteria"/>
</dbReference>
<reference evidence="4 5" key="1">
    <citation type="submission" date="2014-02" db="EMBL/GenBank/DDBJ databases">
        <title>Draft genome sequence of Lysinibacillus sinduriensis JCM 15800.</title>
        <authorList>
            <person name="Zhang F."/>
            <person name="Wang G."/>
            <person name="Zhang L."/>
        </authorList>
    </citation>
    <scope>NUCLEOTIDE SEQUENCE [LARGE SCALE GENOMIC DNA]</scope>
    <source>
        <strain evidence="4 5">JCM 15800</strain>
    </source>
</reference>
<dbReference type="Gene3D" id="1.20.120.450">
    <property type="entry name" value="dinb family like domain"/>
    <property type="match status" value="1"/>
</dbReference>
<organism evidence="4 5">
    <name type="scientific">Ureibacillus sinduriensis BLB-1 = JCM 15800</name>
    <dbReference type="NCBI Taxonomy" id="1384057"/>
    <lineage>
        <taxon>Bacteria</taxon>
        <taxon>Bacillati</taxon>
        <taxon>Bacillota</taxon>
        <taxon>Bacilli</taxon>
        <taxon>Bacillales</taxon>
        <taxon>Caryophanaceae</taxon>
        <taxon>Ureibacillus</taxon>
    </lineage>
</organism>
<keyword evidence="5" id="KW-1185">Reference proteome</keyword>
<comment type="caution">
    <text evidence="4">The sequence shown here is derived from an EMBL/GenBank/DDBJ whole genome shotgun (WGS) entry which is preliminary data.</text>
</comment>
<dbReference type="EMBL" id="JPVO01000030">
    <property type="protein sequence ID" value="KGR78594.1"/>
    <property type="molecule type" value="Genomic_DNA"/>
</dbReference>
<proteinExistence type="inferred from homology"/>